<dbReference type="EC" id="6.1.1.3" evidence="14"/>
<keyword evidence="2 14" id="KW-0963">Cytoplasm</keyword>
<dbReference type="RefSeq" id="WP_278522668.1">
    <property type="nucleotide sequence ID" value="NZ_JADIIN010000039.1"/>
</dbReference>
<keyword evidence="8 14" id="KW-0067">ATP-binding</keyword>
<dbReference type="PROSITE" id="PS50862">
    <property type="entry name" value="AA_TRNA_LIGASE_II"/>
    <property type="match status" value="1"/>
</dbReference>
<reference evidence="16" key="1">
    <citation type="submission" date="2020-10" db="EMBL/GenBank/DDBJ databases">
        <title>Dehalococcoides mccartyi of a TCE/Cr reducing biochatode.</title>
        <authorList>
            <person name="Matturro B."/>
        </authorList>
    </citation>
    <scope>NUCLEOTIDE SEQUENCE</scope>
    <source>
        <strain evidence="16">Bin4</strain>
    </source>
</reference>
<dbReference type="SUPFAM" id="SSF55681">
    <property type="entry name" value="Class II aaRS and biotin synthetases"/>
    <property type="match status" value="1"/>
</dbReference>
<dbReference type="InterPro" id="IPR045864">
    <property type="entry name" value="aa-tRNA-synth_II/BPL/LPL"/>
</dbReference>
<keyword evidence="3 14" id="KW-0820">tRNA-binding</keyword>
<evidence type="ECO:0000313" key="17">
    <source>
        <dbReference type="Proteomes" id="UP000658733"/>
    </source>
</evidence>
<evidence type="ECO:0000259" key="15">
    <source>
        <dbReference type="PROSITE" id="PS50862"/>
    </source>
</evidence>
<feature type="binding site" evidence="14">
    <location>
        <position position="342"/>
    </location>
    <ligand>
        <name>Zn(2+)</name>
        <dbReference type="ChEBI" id="CHEBI:29105"/>
        <note>catalytic</note>
    </ligand>
</feature>
<evidence type="ECO:0000256" key="3">
    <source>
        <dbReference type="ARBA" id="ARBA00022555"/>
    </source>
</evidence>
<dbReference type="Pfam" id="PF00587">
    <property type="entry name" value="tRNA-synt_2b"/>
    <property type="match status" value="1"/>
</dbReference>
<keyword evidence="9 14" id="KW-0694">RNA-binding</keyword>
<evidence type="ECO:0000256" key="1">
    <source>
        <dbReference type="ARBA" id="ARBA00004496"/>
    </source>
</evidence>
<dbReference type="Pfam" id="PF08915">
    <property type="entry name" value="tRNA-Thr_ED"/>
    <property type="match status" value="1"/>
</dbReference>
<keyword evidence="4 14" id="KW-0436">Ligase</keyword>
<keyword evidence="7 14" id="KW-0862">Zinc</keyword>
<comment type="subunit">
    <text evidence="14">Homodimer.</text>
</comment>
<dbReference type="Proteomes" id="UP000658733">
    <property type="component" value="Unassembled WGS sequence"/>
</dbReference>
<proteinExistence type="inferred from homology"/>
<dbReference type="PANTHER" id="PTHR11451:SF44">
    <property type="entry name" value="THREONINE--TRNA LIGASE, CHLOROPLASTIC_MITOCHONDRIAL 2"/>
    <property type="match status" value="1"/>
</dbReference>
<feature type="binding site" evidence="14">
    <location>
        <position position="463"/>
    </location>
    <ligand>
        <name>Zn(2+)</name>
        <dbReference type="ChEBI" id="CHEBI:29105"/>
        <note>catalytic</note>
    </ligand>
</feature>
<dbReference type="GO" id="GO:0000049">
    <property type="term" value="F:tRNA binding"/>
    <property type="evidence" value="ECO:0007669"/>
    <property type="project" value="UniProtKB-KW"/>
</dbReference>
<evidence type="ECO:0000256" key="2">
    <source>
        <dbReference type="ARBA" id="ARBA00022490"/>
    </source>
</evidence>
<keyword evidence="10 14" id="KW-0648">Protein biosynthesis</keyword>
<dbReference type="InterPro" id="IPR047246">
    <property type="entry name" value="ThrRS_anticodon"/>
</dbReference>
<keyword evidence="5 14" id="KW-0479">Metal-binding</keyword>
<evidence type="ECO:0000256" key="13">
    <source>
        <dbReference type="ARBA" id="ARBA00060816"/>
    </source>
</evidence>
<comment type="caution">
    <text evidence="16">The sequence shown here is derived from an EMBL/GenBank/DDBJ whole genome shotgun (WGS) entry which is preliminary data.</text>
</comment>
<evidence type="ECO:0000256" key="6">
    <source>
        <dbReference type="ARBA" id="ARBA00022741"/>
    </source>
</evidence>
<dbReference type="GO" id="GO:0005524">
    <property type="term" value="F:ATP binding"/>
    <property type="evidence" value="ECO:0007669"/>
    <property type="project" value="UniProtKB-UniRule"/>
</dbReference>
<dbReference type="PRINTS" id="PR01047">
    <property type="entry name" value="TRNASYNTHTHR"/>
</dbReference>
<dbReference type="FunFam" id="3.40.50.800:FF:000001">
    <property type="entry name" value="Threonine--tRNA ligase"/>
    <property type="match status" value="1"/>
</dbReference>
<evidence type="ECO:0000256" key="8">
    <source>
        <dbReference type="ARBA" id="ARBA00022840"/>
    </source>
</evidence>
<keyword evidence="11 14" id="KW-0030">Aminoacyl-tRNA synthetase</keyword>
<dbReference type="InterPro" id="IPR036621">
    <property type="entry name" value="Anticodon-bd_dom_sf"/>
</dbReference>
<organism evidence="16 17">
    <name type="scientific">Methanobrevibacter arboriphilus</name>
    <dbReference type="NCBI Taxonomy" id="39441"/>
    <lineage>
        <taxon>Archaea</taxon>
        <taxon>Methanobacteriati</taxon>
        <taxon>Methanobacteriota</taxon>
        <taxon>Methanomada group</taxon>
        <taxon>Methanobacteria</taxon>
        <taxon>Methanobacteriales</taxon>
        <taxon>Methanobacteriaceae</taxon>
        <taxon>Methanobrevibacter</taxon>
    </lineage>
</organism>
<evidence type="ECO:0000256" key="14">
    <source>
        <dbReference type="HAMAP-Rule" id="MF_00184"/>
    </source>
</evidence>
<dbReference type="AlphaFoldDB" id="A0A843AFN7"/>
<dbReference type="PANTHER" id="PTHR11451">
    <property type="entry name" value="THREONINE-TRNA LIGASE"/>
    <property type="match status" value="1"/>
</dbReference>
<evidence type="ECO:0000256" key="7">
    <source>
        <dbReference type="ARBA" id="ARBA00022833"/>
    </source>
</evidence>
<dbReference type="SUPFAM" id="SSF52954">
    <property type="entry name" value="Class II aaRS ABD-related"/>
    <property type="match status" value="1"/>
</dbReference>
<evidence type="ECO:0000256" key="12">
    <source>
        <dbReference type="ARBA" id="ARBA00049515"/>
    </source>
</evidence>
<keyword evidence="6 14" id="KW-0547">Nucleotide-binding</keyword>
<dbReference type="InterPro" id="IPR002314">
    <property type="entry name" value="aa-tRNA-synt_IIb"/>
</dbReference>
<dbReference type="GO" id="GO:0005737">
    <property type="term" value="C:cytoplasm"/>
    <property type="evidence" value="ECO:0007669"/>
    <property type="project" value="UniProtKB-SubCell"/>
</dbReference>
<dbReference type="GO" id="GO:0006435">
    <property type="term" value="P:threonyl-tRNA aminoacylation"/>
    <property type="evidence" value="ECO:0007669"/>
    <property type="project" value="UniProtKB-UniRule"/>
</dbReference>
<dbReference type="GO" id="GO:0004829">
    <property type="term" value="F:threonine-tRNA ligase activity"/>
    <property type="evidence" value="ECO:0007669"/>
    <property type="project" value="UniProtKB-UniRule"/>
</dbReference>
<comment type="subcellular location">
    <subcellularLocation>
        <location evidence="1 14">Cytoplasm</location>
    </subcellularLocation>
</comment>
<feature type="binding site" evidence="14">
    <location>
        <position position="290"/>
    </location>
    <ligand>
        <name>Zn(2+)</name>
        <dbReference type="ChEBI" id="CHEBI:29105"/>
        <note>catalytic</note>
    </ligand>
</feature>
<evidence type="ECO:0000256" key="10">
    <source>
        <dbReference type="ARBA" id="ARBA00022917"/>
    </source>
</evidence>
<dbReference type="GO" id="GO:0002161">
    <property type="term" value="F:aminoacyl-tRNA deacylase activity"/>
    <property type="evidence" value="ECO:0007669"/>
    <property type="project" value="UniProtKB-ARBA"/>
</dbReference>
<dbReference type="InterPro" id="IPR004154">
    <property type="entry name" value="Anticodon-bd"/>
</dbReference>
<sequence>MRVLLIHSDYLKYKTKNKTPIAEEIEKDKEEGVFNEALVVFTAVEKVDEKNPAGVVNNLINEIKSTNDQINAERIVLYPYAHLSSSLSSPKIAIEILKMAEKELSVRGFEVSRVPFGWYKSFEISCKGHPLSELSRSIDSVDISADGIGEEESEPSKFYILEDNILEDAEKYKYEKKSDLEKLAKYELGTGKSKDVEPPHVRLMKEKELADYESAADVGHLKWYPKGRVIRDLLSDYVYDLVVERGAMPIETPVMYDLANDAIREHAEKFGERQYKIQTKKELMLRFACCFGAFRILADSFLTWKNLPARVYELSTYSFRFEKRGEVVGLKRLRGFTMPDMHSICADMSQSLIEFENQVDMCIQTGKDFEVNYEVIFRATKDFYEENQDWMYETAKKLNKPVILEILPERKHYWVCKMDFAAMDYLGRPIENPTVQIDVESGKRFDISYLNENEKEDYPIILHCSPTGSIERVICSLLEKTAIEINEKPPMLPVWLSPIQVRVIPVGEKHLEYANQVADEIAFNNIRVDVDDRDERVGKKIRNAATDWVPYTIVIGDKEVETNVFNVTIRETKNKCDIELDEVIYQILSKTMEKPFRKLPIPRNLSERINFK</sequence>
<dbReference type="NCBIfam" id="NF003068">
    <property type="entry name" value="PRK03991.1"/>
    <property type="match status" value="1"/>
</dbReference>
<dbReference type="GO" id="GO:0008270">
    <property type="term" value="F:zinc ion binding"/>
    <property type="evidence" value="ECO:0007669"/>
    <property type="project" value="InterPro"/>
</dbReference>
<dbReference type="EMBL" id="JADIIN010000039">
    <property type="protein sequence ID" value="MBF4468713.1"/>
    <property type="molecule type" value="Genomic_DNA"/>
</dbReference>
<accession>A0A843AFN7</accession>
<feature type="domain" description="Aminoacyl-transfer RNA synthetases class-II family profile" evidence="15">
    <location>
        <begin position="195"/>
        <end position="493"/>
    </location>
</feature>
<gene>
    <name evidence="14" type="primary">thrS</name>
    <name evidence="16" type="ORF">ISP01_04845</name>
</gene>
<dbReference type="InterPro" id="IPR023509">
    <property type="entry name" value="DTD-like_sf"/>
</dbReference>
<dbReference type="Gene3D" id="3.50.80.10">
    <property type="entry name" value="D-tyrosyl-tRNA(Tyr) deacylase"/>
    <property type="match status" value="1"/>
</dbReference>
<comment type="caution">
    <text evidence="14">Lacks conserved residue(s) required for the propagation of feature annotation.</text>
</comment>
<dbReference type="InterPro" id="IPR015011">
    <property type="entry name" value="Threonyl-tRNA_syn_edit_dom_arc"/>
</dbReference>
<comment type="similarity">
    <text evidence="13">Belongs to the class-II aminoacyl-tRNA synthetase family. Archaea-specific ThrRS editing domain subfamily.</text>
</comment>
<dbReference type="HAMAP" id="MF_00184">
    <property type="entry name" value="Thr_tRNA_synth"/>
    <property type="match status" value="1"/>
</dbReference>
<comment type="cofactor">
    <cofactor evidence="14">
        <name>Zn(2+)</name>
        <dbReference type="ChEBI" id="CHEBI:29105"/>
    </cofactor>
    <text evidence="14">Binds 1 zinc ion per subunit.</text>
</comment>
<dbReference type="FunFam" id="3.50.80.10:FF:000004">
    <property type="entry name" value="Threonine--tRNA ligase"/>
    <property type="match status" value="1"/>
</dbReference>
<name>A0A843AFN7_METAZ</name>
<evidence type="ECO:0000313" key="16">
    <source>
        <dbReference type="EMBL" id="MBF4468713.1"/>
    </source>
</evidence>
<dbReference type="Gene3D" id="3.30.930.10">
    <property type="entry name" value="Bira Bifunctional Protein, Domain 2"/>
    <property type="match status" value="1"/>
</dbReference>
<evidence type="ECO:0000256" key="9">
    <source>
        <dbReference type="ARBA" id="ARBA00022884"/>
    </source>
</evidence>
<dbReference type="Gene3D" id="3.40.50.800">
    <property type="entry name" value="Anticodon-binding domain"/>
    <property type="match status" value="1"/>
</dbReference>
<evidence type="ECO:0000256" key="5">
    <source>
        <dbReference type="ARBA" id="ARBA00022723"/>
    </source>
</evidence>
<dbReference type="InterPro" id="IPR006195">
    <property type="entry name" value="aa-tRNA-synth_II"/>
</dbReference>
<evidence type="ECO:0000256" key="11">
    <source>
        <dbReference type="ARBA" id="ARBA00023146"/>
    </source>
</evidence>
<evidence type="ECO:0000256" key="4">
    <source>
        <dbReference type="ARBA" id="ARBA00022598"/>
    </source>
</evidence>
<dbReference type="InterPro" id="IPR002320">
    <property type="entry name" value="Thr-tRNA-ligase_IIa"/>
</dbReference>
<comment type="catalytic activity">
    <reaction evidence="12 14">
        <text>tRNA(Thr) + L-threonine + ATP = L-threonyl-tRNA(Thr) + AMP + diphosphate + H(+)</text>
        <dbReference type="Rhea" id="RHEA:24624"/>
        <dbReference type="Rhea" id="RHEA-COMP:9670"/>
        <dbReference type="Rhea" id="RHEA-COMP:9704"/>
        <dbReference type="ChEBI" id="CHEBI:15378"/>
        <dbReference type="ChEBI" id="CHEBI:30616"/>
        <dbReference type="ChEBI" id="CHEBI:33019"/>
        <dbReference type="ChEBI" id="CHEBI:57926"/>
        <dbReference type="ChEBI" id="CHEBI:78442"/>
        <dbReference type="ChEBI" id="CHEBI:78534"/>
        <dbReference type="ChEBI" id="CHEBI:456215"/>
        <dbReference type="EC" id="6.1.1.3"/>
    </reaction>
</comment>
<dbReference type="Pfam" id="PF03129">
    <property type="entry name" value="HGTP_anticodon"/>
    <property type="match status" value="1"/>
</dbReference>
<dbReference type="CDD" id="cd00860">
    <property type="entry name" value="ThrRS_anticodon"/>
    <property type="match status" value="1"/>
</dbReference>
<dbReference type="NCBIfam" id="TIGR00418">
    <property type="entry name" value="thrS"/>
    <property type="match status" value="1"/>
</dbReference>
<protein>
    <recommendedName>
        <fullName evidence="14">Threonine--tRNA ligase</fullName>
        <ecNumber evidence="14">6.1.1.3</ecNumber>
    </recommendedName>
    <alternativeName>
        <fullName evidence="14">Threonyl-tRNA synthetase</fullName>
        <shortName evidence="14">ThrRS</shortName>
    </alternativeName>
</protein>